<keyword evidence="4" id="KW-1185">Reference proteome</keyword>
<sequence>MVAASPSLLGDFPFPLPLAQLLHFALADPFAQSLADSACNTFFEPALHSREAGPGDGERFVRVRQGEHGCWDLLPEEWRAWFEGIERDEERDQVLKGLAEGERTDFPPTLQAFLTSCRALSLDRTCSNTPLLSYPPQRASPASRSLSPARPTSSLAERHEHVAAAALGRKEKNAIKAGMSPKKEHEVVRFCGLVEEMTREEKGGGYCVDVGSGRVSRWTCFLPPSLGSTILRPTRFDLPNTGAHLSRALASPPLNLHVLALDWSSSQKSGAERLDLIRANAALSPTEGSLTHRVSRLDAQGVWEVLREWPPVEEGEQTEPPLLVALHACGDLTPDAIKAFIRFSRECCSSPATAPPRAVFVGCCYNLQTPSRFPLSRHVSALLSTLPSPPAASPPFTLSHLRLTPQSPPTWHATPAATASFTRSTLKLAFRARFEAELEAAGLGTTGERRVGRLPECRTWDEYRAKAIGKFDCGGRDVRPLSFGEGGGAAAAAATTEWETALFRLRVFWTLRSWMGPVLESLAVLDRWACLVEGLLGEGDERETSSRRVELVNLFDQGRSGSLRNLALVVR</sequence>
<dbReference type="EMBL" id="CENE01000020">
    <property type="protein sequence ID" value="CEQ42049.1"/>
    <property type="molecule type" value="Genomic_DNA"/>
</dbReference>
<gene>
    <name evidence="3" type="primary">SPOSA6832_03830</name>
</gene>
<protein>
    <submittedName>
        <fullName evidence="3">SPOSA6832_03830-mRNA-1:cds</fullName>
    </submittedName>
</protein>
<dbReference type="Pfam" id="PF13679">
    <property type="entry name" value="Methyltransf_32"/>
    <property type="match status" value="1"/>
</dbReference>
<dbReference type="InterPro" id="IPR025714">
    <property type="entry name" value="Methyltranfer_dom"/>
</dbReference>
<feature type="non-terminal residue" evidence="3">
    <location>
        <position position="1"/>
    </location>
</feature>
<organism evidence="3 4">
    <name type="scientific">Sporidiobolus salmonicolor</name>
    <name type="common">Yeast-like fungus</name>
    <name type="synonym">Sporobolomyces salmonicolor</name>
    <dbReference type="NCBI Taxonomy" id="5005"/>
    <lineage>
        <taxon>Eukaryota</taxon>
        <taxon>Fungi</taxon>
        <taxon>Dikarya</taxon>
        <taxon>Basidiomycota</taxon>
        <taxon>Pucciniomycotina</taxon>
        <taxon>Microbotryomycetes</taxon>
        <taxon>Sporidiobolales</taxon>
        <taxon>Sporidiobolaceae</taxon>
        <taxon>Sporobolomyces</taxon>
    </lineage>
</organism>
<dbReference type="OrthoDB" id="10258156at2759"/>
<dbReference type="PANTHER" id="PTHR12496:SF0">
    <property type="entry name" value="METHYLTRANSFERASE DOMAIN-CONTAINING PROTEIN"/>
    <property type="match status" value="1"/>
</dbReference>
<accession>A0A0D6EQ12</accession>
<dbReference type="InterPro" id="IPR052220">
    <property type="entry name" value="METTL25"/>
</dbReference>
<proteinExistence type="predicted"/>
<dbReference type="Proteomes" id="UP000243876">
    <property type="component" value="Unassembled WGS sequence"/>
</dbReference>
<dbReference type="PANTHER" id="PTHR12496">
    <property type="entry name" value="CGI-41 METHYLTRANSFERASE"/>
    <property type="match status" value="1"/>
</dbReference>
<feature type="domain" description="Methyltransferase" evidence="2">
    <location>
        <begin position="243"/>
        <end position="366"/>
    </location>
</feature>
<evidence type="ECO:0000313" key="3">
    <source>
        <dbReference type="EMBL" id="CEQ42049.1"/>
    </source>
</evidence>
<dbReference type="AlphaFoldDB" id="A0A0D6EQ12"/>
<evidence type="ECO:0000256" key="1">
    <source>
        <dbReference type="SAM" id="MobiDB-lite"/>
    </source>
</evidence>
<reference evidence="4" key="1">
    <citation type="submission" date="2015-02" db="EMBL/GenBank/DDBJ databases">
        <authorList>
            <person name="Gon?alves P."/>
        </authorList>
    </citation>
    <scope>NUCLEOTIDE SEQUENCE [LARGE SCALE GENOMIC DNA]</scope>
</reference>
<evidence type="ECO:0000313" key="4">
    <source>
        <dbReference type="Proteomes" id="UP000243876"/>
    </source>
</evidence>
<feature type="compositionally biased region" description="Low complexity" evidence="1">
    <location>
        <begin position="134"/>
        <end position="154"/>
    </location>
</feature>
<feature type="region of interest" description="Disordered" evidence="1">
    <location>
        <begin position="132"/>
        <end position="156"/>
    </location>
</feature>
<evidence type="ECO:0000259" key="2">
    <source>
        <dbReference type="Pfam" id="PF13679"/>
    </source>
</evidence>
<name>A0A0D6EQ12_SPOSA</name>